<gene>
    <name evidence="8" type="ORF">AB1Y20_007604</name>
</gene>
<accession>A0AB34IVG8</accession>
<dbReference type="InterPro" id="IPR045054">
    <property type="entry name" value="P4HA-like"/>
</dbReference>
<dbReference type="GO" id="GO:0004656">
    <property type="term" value="F:procollagen-proline 4-dioxygenase activity"/>
    <property type="evidence" value="ECO:0007669"/>
    <property type="project" value="TreeGrafter"/>
</dbReference>
<protein>
    <recommendedName>
        <fullName evidence="7">Prolyl 4-hydroxylase alpha subunit domain-containing protein</fullName>
    </recommendedName>
</protein>
<dbReference type="GO" id="GO:0005783">
    <property type="term" value="C:endoplasmic reticulum"/>
    <property type="evidence" value="ECO:0007669"/>
    <property type="project" value="TreeGrafter"/>
</dbReference>
<proteinExistence type="predicted"/>
<dbReference type="Gene3D" id="2.30.30.140">
    <property type="match status" value="1"/>
</dbReference>
<keyword evidence="9" id="KW-1185">Reference proteome</keyword>
<comment type="cofactor">
    <cofactor evidence="1">
        <name>L-ascorbate</name>
        <dbReference type="ChEBI" id="CHEBI:38290"/>
    </cofactor>
</comment>
<evidence type="ECO:0000259" key="7">
    <source>
        <dbReference type="SMART" id="SM00702"/>
    </source>
</evidence>
<dbReference type="InterPro" id="IPR006620">
    <property type="entry name" value="Pro_4_hyd_alph"/>
</dbReference>
<keyword evidence="5" id="KW-0408">Iron</keyword>
<dbReference type="Proteomes" id="UP001515480">
    <property type="component" value="Unassembled WGS sequence"/>
</dbReference>
<evidence type="ECO:0000256" key="2">
    <source>
        <dbReference type="ARBA" id="ARBA00022723"/>
    </source>
</evidence>
<dbReference type="PANTHER" id="PTHR10869:SF246">
    <property type="entry name" value="TRANSMEMBRANE PROLYL 4-HYDROXYLASE"/>
    <property type="match status" value="1"/>
</dbReference>
<dbReference type="GO" id="GO:0031418">
    <property type="term" value="F:L-ascorbic acid binding"/>
    <property type="evidence" value="ECO:0007669"/>
    <property type="project" value="InterPro"/>
</dbReference>
<keyword evidence="4" id="KW-0560">Oxidoreductase</keyword>
<keyword evidence="3" id="KW-0223">Dioxygenase</keyword>
<dbReference type="CDD" id="cd20401">
    <property type="entry name" value="Tudor_AtPTM-like"/>
    <property type="match status" value="1"/>
</dbReference>
<dbReference type="InterPro" id="IPR047365">
    <property type="entry name" value="Tudor_AtPTM-like"/>
</dbReference>
<dbReference type="Pfam" id="PF21743">
    <property type="entry name" value="PTM_DIR17_Tudor"/>
    <property type="match status" value="2"/>
</dbReference>
<evidence type="ECO:0000256" key="3">
    <source>
        <dbReference type="ARBA" id="ARBA00022964"/>
    </source>
</evidence>
<evidence type="ECO:0000313" key="9">
    <source>
        <dbReference type="Proteomes" id="UP001515480"/>
    </source>
</evidence>
<name>A0AB34IVG8_PRYPA</name>
<evidence type="ECO:0000313" key="8">
    <source>
        <dbReference type="EMBL" id="KAL1508006.1"/>
    </source>
</evidence>
<dbReference type="SMART" id="SM00702">
    <property type="entry name" value="P4Hc"/>
    <property type="match status" value="1"/>
</dbReference>
<evidence type="ECO:0000256" key="5">
    <source>
        <dbReference type="ARBA" id="ARBA00023004"/>
    </source>
</evidence>
<sequence length="519" mass="57921">MAELARLVEYNPDGKRGLLNRRDPSRDPRIPARMSDLFHSGAAREHTCARGRRLEPIHSDPNVYTIRHFLSPRELDRLDEILTSRRRAFKQSHTDSDDTALILGAERTSSSLALPKGSDATLRAIEARAAELVGLPPDHVEPLQIVHYADGAKFDCHHDLGAMEVKRRRTEGAKAEQHEEKDTIWHEHEGEVTVRSPAGARRLVTIFVYLNTLPEGVGHTRFPYIGLSVRPRSGMALVFCNVKLSGQPDARLCHEACPVPSGSVKFGCNIWLTDVTMQAHAVEAVPIRKRPAGRTPGLLAPLLQIEHDDFPPPHPLALVSVCFRRRVGARGCDGRVASYSARRGFRLEYEGREAEDMEMEELLKLPLAQPCALVGRRVSKHFPGHGVFCGVIEAYSEEHGFSVRYSDGDSEDMPPAQVLRCLCPEKATTKRRKAAHREARPTEESERSPTAALPASRALVGRRVRKLFRRYGFFEGVVTSYDRHTGFHIKYDDGDEEDVGLAELCTILSKPEIPSGKKS</sequence>
<reference evidence="8 9" key="1">
    <citation type="journal article" date="2024" name="Science">
        <title>Giant polyketide synthase enzymes in the biosynthesis of giant marine polyether toxins.</title>
        <authorList>
            <person name="Fallon T.R."/>
            <person name="Shende V.V."/>
            <person name="Wierzbicki I.H."/>
            <person name="Pendleton A.L."/>
            <person name="Watervoot N.F."/>
            <person name="Auber R.P."/>
            <person name="Gonzalez D.J."/>
            <person name="Wisecaver J.H."/>
            <person name="Moore B.S."/>
        </authorList>
    </citation>
    <scope>NUCLEOTIDE SEQUENCE [LARGE SCALE GENOMIC DNA]</scope>
    <source>
        <strain evidence="8 9">12B1</strain>
    </source>
</reference>
<dbReference type="GO" id="GO:0005506">
    <property type="term" value="F:iron ion binding"/>
    <property type="evidence" value="ECO:0007669"/>
    <property type="project" value="InterPro"/>
</dbReference>
<evidence type="ECO:0000256" key="4">
    <source>
        <dbReference type="ARBA" id="ARBA00023002"/>
    </source>
</evidence>
<evidence type="ECO:0000256" key="1">
    <source>
        <dbReference type="ARBA" id="ARBA00001961"/>
    </source>
</evidence>
<dbReference type="EMBL" id="JBGBPQ010000017">
    <property type="protein sequence ID" value="KAL1508006.1"/>
    <property type="molecule type" value="Genomic_DNA"/>
</dbReference>
<dbReference type="Gene3D" id="2.60.120.620">
    <property type="entry name" value="q2cbj1_9rhob like domain"/>
    <property type="match status" value="1"/>
</dbReference>
<feature type="domain" description="Prolyl 4-hydroxylase alpha subunit" evidence="7">
    <location>
        <begin position="61"/>
        <end position="273"/>
    </location>
</feature>
<feature type="region of interest" description="Disordered" evidence="6">
    <location>
        <begin position="431"/>
        <end position="454"/>
    </location>
</feature>
<evidence type="ECO:0000256" key="6">
    <source>
        <dbReference type="SAM" id="MobiDB-lite"/>
    </source>
</evidence>
<dbReference type="AlphaFoldDB" id="A0AB34IVG8"/>
<keyword evidence="2" id="KW-0479">Metal-binding</keyword>
<organism evidence="8 9">
    <name type="scientific">Prymnesium parvum</name>
    <name type="common">Toxic golden alga</name>
    <dbReference type="NCBI Taxonomy" id="97485"/>
    <lineage>
        <taxon>Eukaryota</taxon>
        <taxon>Haptista</taxon>
        <taxon>Haptophyta</taxon>
        <taxon>Prymnesiophyceae</taxon>
        <taxon>Prymnesiales</taxon>
        <taxon>Prymnesiaceae</taxon>
        <taxon>Prymnesium</taxon>
    </lineage>
</organism>
<comment type="caution">
    <text evidence="8">The sequence shown here is derived from an EMBL/GenBank/DDBJ whole genome shotgun (WGS) entry which is preliminary data.</text>
</comment>
<feature type="compositionally biased region" description="Basic and acidic residues" evidence="6">
    <location>
        <begin position="436"/>
        <end position="447"/>
    </location>
</feature>
<dbReference type="PANTHER" id="PTHR10869">
    <property type="entry name" value="PROLYL 4-HYDROXYLASE ALPHA SUBUNIT"/>
    <property type="match status" value="1"/>
</dbReference>